<gene>
    <name evidence="1" type="ORF">CLOLEP_00102</name>
</gene>
<organism evidence="1 2">
    <name type="scientific">[Clostridium] leptum DSM 753</name>
    <dbReference type="NCBI Taxonomy" id="428125"/>
    <lineage>
        <taxon>Bacteria</taxon>
        <taxon>Bacillati</taxon>
        <taxon>Bacillota</taxon>
        <taxon>Clostridia</taxon>
        <taxon>Eubacteriales</taxon>
        <taxon>Oscillospiraceae</taxon>
        <taxon>Oscillospiraceae incertae sedis</taxon>
    </lineage>
</organism>
<dbReference type="Proteomes" id="UP000003490">
    <property type="component" value="Unassembled WGS sequence"/>
</dbReference>
<comment type="caution">
    <text evidence="1">The sequence shown here is derived from an EMBL/GenBank/DDBJ whole genome shotgun (WGS) entry which is preliminary data.</text>
</comment>
<reference evidence="1 2" key="2">
    <citation type="submission" date="2007-08" db="EMBL/GenBank/DDBJ databases">
        <authorList>
            <person name="Fulton L."/>
            <person name="Clifton S."/>
            <person name="Fulton B."/>
            <person name="Xu J."/>
            <person name="Minx P."/>
            <person name="Pepin K.H."/>
            <person name="Johnson M."/>
            <person name="Thiruvilangam P."/>
            <person name="Bhonagiri V."/>
            <person name="Nash W.E."/>
            <person name="Wang C."/>
            <person name="Mardis E.R."/>
            <person name="Wilson R.K."/>
        </authorList>
    </citation>
    <scope>NUCLEOTIDE SEQUENCE [LARGE SCALE GENOMIC DNA]</scope>
    <source>
        <strain evidence="1 2">DSM 753</strain>
    </source>
</reference>
<accession>A7VNH7</accession>
<proteinExistence type="predicted"/>
<name>A7VNH7_9FIRM</name>
<protein>
    <submittedName>
        <fullName evidence="1">Uncharacterized protein</fullName>
    </submittedName>
</protein>
<dbReference type="AlphaFoldDB" id="A7VNH7"/>
<dbReference type="HOGENOM" id="CLU_3060204_0_0_9"/>
<reference evidence="1 2" key="1">
    <citation type="submission" date="2007-08" db="EMBL/GenBank/DDBJ databases">
        <title>Draft genome sequence of Clostridium leptum (DSM 753).</title>
        <authorList>
            <person name="Sudarsanam P."/>
            <person name="Ley R."/>
            <person name="Guruge J."/>
            <person name="Turnbaugh P.J."/>
            <person name="Mahowald M."/>
            <person name="Liep D."/>
            <person name="Gordon J."/>
        </authorList>
    </citation>
    <scope>NUCLEOTIDE SEQUENCE [LARGE SCALE GENOMIC DNA]</scope>
    <source>
        <strain evidence="1 2">DSM 753</strain>
    </source>
</reference>
<sequence length="53" mass="5885">MFHGFGCLRETGAAGWSTSCRLHLSIRKARERYLFPGLFRQADGAALGRSQPC</sequence>
<evidence type="ECO:0000313" key="1">
    <source>
        <dbReference type="EMBL" id="EDO63115.1"/>
    </source>
</evidence>
<dbReference type="EMBL" id="ABCB02000006">
    <property type="protein sequence ID" value="EDO63115.1"/>
    <property type="molecule type" value="Genomic_DNA"/>
</dbReference>
<evidence type="ECO:0000313" key="2">
    <source>
        <dbReference type="Proteomes" id="UP000003490"/>
    </source>
</evidence>